<evidence type="ECO:0000313" key="1">
    <source>
        <dbReference type="EMBL" id="AZE29847.1"/>
    </source>
</evidence>
<dbReference type="SUPFAM" id="SSF53335">
    <property type="entry name" value="S-adenosyl-L-methionine-dependent methyltransferases"/>
    <property type="match status" value="1"/>
</dbReference>
<accession>A0AAD0ZJ51</accession>
<dbReference type="Pfam" id="PF13489">
    <property type="entry name" value="Methyltransf_23"/>
    <property type="match status" value="1"/>
</dbReference>
<dbReference type="Gene3D" id="3.40.50.150">
    <property type="entry name" value="Vaccinia Virus protein VP39"/>
    <property type="match status" value="1"/>
</dbReference>
<reference evidence="1 2" key="1">
    <citation type="submission" date="2018-03" db="EMBL/GenBank/DDBJ databases">
        <title>Diversity of phytobeneficial traits revealed by whole-genome analysis of worldwide-isolated phenazine-producing Pseudomonas spp.</title>
        <authorList>
            <person name="Biessy A."/>
            <person name="Novinscak A."/>
            <person name="Blom J."/>
            <person name="Leger G."/>
            <person name="Thomashow L.S."/>
            <person name="Cazorla F.M."/>
            <person name="Josic D."/>
            <person name="Filion M."/>
        </authorList>
    </citation>
    <scope>NUCLEOTIDE SEQUENCE [LARGE SCALE GENOMIC DNA]</scope>
    <source>
        <strain evidence="1 2">ChPhzS24</strain>
    </source>
</reference>
<evidence type="ECO:0000313" key="2">
    <source>
        <dbReference type="Proteomes" id="UP000280455"/>
    </source>
</evidence>
<dbReference type="CDD" id="cd02440">
    <property type="entry name" value="AdoMet_MTases"/>
    <property type="match status" value="1"/>
</dbReference>
<dbReference type="PANTHER" id="PTHR43861">
    <property type="entry name" value="TRANS-ACONITATE 2-METHYLTRANSFERASE-RELATED"/>
    <property type="match status" value="1"/>
</dbReference>
<dbReference type="InterPro" id="IPR029063">
    <property type="entry name" value="SAM-dependent_MTases_sf"/>
</dbReference>
<organism evidence="1 2">
    <name type="scientific">Pseudomonas chlororaphis subsp. aureofaciens</name>
    <dbReference type="NCBI Taxonomy" id="587851"/>
    <lineage>
        <taxon>Bacteria</taxon>
        <taxon>Pseudomonadati</taxon>
        <taxon>Pseudomonadota</taxon>
        <taxon>Gammaproteobacteria</taxon>
        <taxon>Pseudomonadales</taxon>
        <taxon>Pseudomonadaceae</taxon>
        <taxon>Pseudomonas</taxon>
    </lineage>
</organism>
<sequence length="209" mass="23428">MSHELEVEALFDEWAIEDGAVDMAREHWARVEPVLSALEPSTGRYLEIGPGNGYALEYMARSKFASGHCLAVELSQEMARMCATRVSDLDNVEIDVESFLNWRPPAGRHFDLIFSMEVFYYFENIAAAIEKAASLLAPGGELIVMVDYYEESHESQDWAQELGVKLTRWPQARYLDAFKAAGLQAVTQEVKSGGVHEHGLTLCTRGKRP</sequence>
<dbReference type="AlphaFoldDB" id="A0AAD0ZJ51"/>
<dbReference type="RefSeq" id="WP_016702950.1">
    <property type="nucleotide sequence ID" value="NZ_CP027747.1"/>
</dbReference>
<protein>
    <recommendedName>
        <fullName evidence="3">Class I SAM-dependent methyltransferase</fullName>
    </recommendedName>
</protein>
<evidence type="ECO:0008006" key="3">
    <source>
        <dbReference type="Google" id="ProtNLM"/>
    </source>
</evidence>
<name>A0AAD0ZJ51_9PSED</name>
<gene>
    <name evidence="1" type="ORF">C4K07_3062</name>
</gene>
<dbReference type="Proteomes" id="UP000280455">
    <property type="component" value="Chromosome"/>
</dbReference>
<proteinExistence type="predicted"/>
<dbReference type="EMBL" id="CP027750">
    <property type="protein sequence ID" value="AZE29847.1"/>
    <property type="molecule type" value="Genomic_DNA"/>
</dbReference>